<evidence type="ECO:0000313" key="1">
    <source>
        <dbReference type="EMBL" id="GME94481.1"/>
    </source>
</evidence>
<protein>
    <submittedName>
        <fullName evidence="1">Unnamed protein product</fullName>
    </submittedName>
</protein>
<name>A0ACB5TTI5_AMBMO</name>
<accession>A0ACB5TTI5</accession>
<reference evidence="1" key="1">
    <citation type="submission" date="2023-04" db="EMBL/GenBank/DDBJ databases">
        <title>Ambrosiozyma monospora NBRC 10751.</title>
        <authorList>
            <person name="Ichikawa N."/>
            <person name="Sato H."/>
            <person name="Tonouchi N."/>
        </authorList>
    </citation>
    <scope>NUCLEOTIDE SEQUENCE</scope>
    <source>
        <strain evidence="1">NBRC 10751</strain>
    </source>
</reference>
<dbReference type="EMBL" id="BSXS01009057">
    <property type="protein sequence ID" value="GME94481.1"/>
    <property type="molecule type" value="Genomic_DNA"/>
</dbReference>
<sequence length="147" mass="16236">MKFGVPVLSLALYLISGKIGINSLYKYMLFLKPLNVVSSLVMMINNFVSKPKKTTSSTSTYPVQTEEEKKKKESEKHKLTGSFSYVGAFIDSIVKLKDTSNGLLFNSPLFAWGVVFFTIGLGLMYGGYISISRGEAKKSGKKGKKLE</sequence>
<proteinExistence type="predicted"/>
<organism evidence="1 2">
    <name type="scientific">Ambrosiozyma monospora</name>
    <name type="common">Yeast</name>
    <name type="synonym">Endomycopsis monosporus</name>
    <dbReference type="NCBI Taxonomy" id="43982"/>
    <lineage>
        <taxon>Eukaryota</taxon>
        <taxon>Fungi</taxon>
        <taxon>Dikarya</taxon>
        <taxon>Ascomycota</taxon>
        <taxon>Saccharomycotina</taxon>
        <taxon>Pichiomycetes</taxon>
        <taxon>Pichiales</taxon>
        <taxon>Pichiaceae</taxon>
        <taxon>Ambrosiozyma</taxon>
    </lineage>
</organism>
<evidence type="ECO:0000313" key="2">
    <source>
        <dbReference type="Proteomes" id="UP001165064"/>
    </source>
</evidence>
<keyword evidence="2" id="KW-1185">Reference proteome</keyword>
<dbReference type="Proteomes" id="UP001165064">
    <property type="component" value="Unassembled WGS sequence"/>
</dbReference>
<comment type="caution">
    <text evidence="1">The sequence shown here is derived from an EMBL/GenBank/DDBJ whole genome shotgun (WGS) entry which is preliminary data.</text>
</comment>
<gene>
    <name evidence="1" type="ORF">Amon02_000958100</name>
</gene>